<dbReference type="InterPro" id="IPR029058">
    <property type="entry name" value="AB_hydrolase_fold"/>
</dbReference>
<dbReference type="Proteomes" id="UP001549257">
    <property type="component" value="Unassembled WGS sequence"/>
</dbReference>
<dbReference type="EMBL" id="JBEPSJ010000001">
    <property type="protein sequence ID" value="MET4582181.1"/>
    <property type="molecule type" value="Genomic_DNA"/>
</dbReference>
<evidence type="ECO:0000313" key="3">
    <source>
        <dbReference type="EMBL" id="MET4582181.1"/>
    </source>
</evidence>
<protein>
    <submittedName>
        <fullName evidence="3">Sigma-B regulation protein RsbQ</fullName>
    </submittedName>
</protein>
<accession>A0ABV2QMC1</accession>
<name>A0ABV2QMC1_9MICO</name>
<comment type="similarity">
    <text evidence="1">Belongs to the AB hydrolase superfamily.</text>
</comment>
<proteinExistence type="inferred from homology"/>
<gene>
    <name evidence="3" type="ORF">ABIE21_001671</name>
</gene>
<evidence type="ECO:0000259" key="2">
    <source>
        <dbReference type="Pfam" id="PF00561"/>
    </source>
</evidence>
<dbReference type="InterPro" id="IPR000073">
    <property type="entry name" value="AB_hydrolase_1"/>
</dbReference>
<organism evidence="3 4">
    <name type="scientific">Conyzicola nivalis</name>
    <dbReference type="NCBI Taxonomy" id="1477021"/>
    <lineage>
        <taxon>Bacteria</taxon>
        <taxon>Bacillati</taxon>
        <taxon>Actinomycetota</taxon>
        <taxon>Actinomycetes</taxon>
        <taxon>Micrococcales</taxon>
        <taxon>Microbacteriaceae</taxon>
        <taxon>Conyzicola</taxon>
    </lineage>
</organism>
<dbReference type="SUPFAM" id="SSF53474">
    <property type="entry name" value="alpha/beta-Hydrolases"/>
    <property type="match status" value="1"/>
</dbReference>
<feature type="domain" description="AB hydrolase-1" evidence="2">
    <location>
        <begin position="26"/>
        <end position="258"/>
    </location>
</feature>
<reference evidence="3 4" key="1">
    <citation type="submission" date="2024-06" db="EMBL/GenBank/DDBJ databases">
        <title>Sorghum-associated microbial communities from plants grown in Nebraska, USA.</title>
        <authorList>
            <person name="Schachtman D."/>
        </authorList>
    </citation>
    <scope>NUCLEOTIDE SEQUENCE [LARGE SCALE GENOMIC DNA]</scope>
    <source>
        <strain evidence="3 4">2857</strain>
    </source>
</reference>
<dbReference type="Pfam" id="PF00561">
    <property type="entry name" value="Abhydrolase_1"/>
    <property type="match status" value="1"/>
</dbReference>
<dbReference type="Gene3D" id="3.40.50.1820">
    <property type="entry name" value="alpha/beta hydrolase"/>
    <property type="match status" value="1"/>
</dbReference>
<evidence type="ECO:0000313" key="4">
    <source>
        <dbReference type="Proteomes" id="UP001549257"/>
    </source>
</evidence>
<comment type="caution">
    <text evidence="3">The sequence shown here is derived from an EMBL/GenBank/DDBJ whole genome shotgun (WGS) entry which is preliminary data.</text>
</comment>
<evidence type="ECO:0000256" key="1">
    <source>
        <dbReference type="ARBA" id="ARBA00008645"/>
    </source>
</evidence>
<dbReference type="PANTHER" id="PTHR43039">
    <property type="entry name" value="ESTERASE-RELATED"/>
    <property type="match status" value="1"/>
</dbReference>
<sequence>MVVNAPSSTFDVVERNNVTMQGEGRPIVFAHGFGCSQDMWRLVAPHFVDDHRVVLFDHVGAGASDLSAYRPGKYDSLEGYAGDLVEILEQLDLRDVVFVGHSVGAIIGLLAANRDPSRFGSLVLVGPSPRYVNTDDYTGGFSQADIHSLLDGLDANYFGWSETIAPVIMGAPDQPELAEELNDSFCRTDPSIARHFARVTFLSDNRRDLAEVTVPTLVVQSRDDVIAPVTVGRFVAAQIPDSELVILPVTGHCAHLSAPDHVVDAIRTFIS</sequence>
<dbReference type="RefSeq" id="WP_354024328.1">
    <property type="nucleotide sequence ID" value="NZ_JBEPSJ010000001.1"/>
</dbReference>
<dbReference type="PRINTS" id="PR00111">
    <property type="entry name" value="ABHYDROLASE"/>
</dbReference>
<keyword evidence="4" id="KW-1185">Reference proteome</keyword>